<proteinExistence type="predicted"/>
<dbReference type="PANTHER" id="PTHR43546:SF9">
    <property type="entry name" value="L-ASCORBATE-6-PHOSPHATE LACTONASE ULAG-RELATED"/>
    <property type="match status" value="1"/>
</dbReference>
<keyword evidence="7" id="KW-1185">Reference proteome</keyword>
<dbReference type="SUPFAM" id="SSF56281">
    <property type="entry name" value="Metallo-hydrolase/oxidoreductase"/>
    <property type="match status" value="1"/>
</dbReference>
<name>A0ABY9T5A9_BREBE</name>
<organism evidence="6 7">
    <name type="scientific">Brevibacillus brevis</name>
    <name type="common">Bacillus brevis</name>
    <dbReference type="NCBI Taxonomy" id="1393"/>
    <lineage>
        <taxon>Bacteria</taxon>
        <taxon>Bacillati</taxon>
        <taxon>Bacillota</taxon>
        <taxon>Bacilli</taxon>
        <taxon>Bacillales</taxon>
        <taxon>Paenibacillaceae</taxon>
        <taxon>Brevibacillus</taxon>
    </lineage>
</organism>
<accession>A0ABY9T5A9</accession>
<evidence type="ECO:0000259" key="5">
    <source>
        <dbReference type="Pfam" id="PF12706"/>
    </source>
</evidence>
<evidence type="ECO:0000313" key="6">
    <source>
        <dbReference type="EMBL" id="WNC15280.1"/>
    </source>
</evidence>
<dbReference type="InterPro" id="IPR036866">
    <property type="entry name" value="RibonucZ/Hydroxyglut_hydro"/>
</dbReference>
<comment type="catalytic activity">
    <reaction evidence="4">
        <text>3',5'-cyclic UMP + H2O = UMP + H(+)</text>
        <dbReference type="Rhea" id="RHEA:70575"/>
        <dbReference type="ChEBI" id="CHEBI:15377"/>
        <dbReference type="ChEBI" id="CHEBI:15378"/>
        <dbReference type="ChEBI" id="CHEBI:57865"/>
        <dbReference type="ChEBI" id="CHEBI:184387"/>
    </reaction>
    <physiologicalReaction direction="left-to-right" evidence="4">
        <dbReference type="Rhea" id="RHEA:70576"/>
    </physiologicalReaction>
</comment>
<protein>
    <submittedName>
        <fullName evidence="6">MBL fold metallo-hydrolase</fullName>
    </submittedName>
</protein>
<evidence type="ECO:0000256" key="1">
    <source>
        <dbReference type="ARBA" id="ARBA00022801"/>
    </source>
</evidence>
<dbReference type="EMBL" id="CP134050">
    <property type="protein sequence ID" value="WNC15280.1"/>
    <property type="molecule type" value="Genomic_DNA"/>
</dbReference>
<reference evidence="6 7" key="1">
    <citation type="submission" date="2023-09" db="EMBL/GenBank/DDBJ databases">
        <title>Complete Genome and Methylome dissection of Bacillus brevis NEB573 original source of BbsI restriction endonuclease.</title>
        <authorList>
            <person name="Fomenkov A."/>
            <person name="Roberts R.D."/>
        </authorList>
    </citation>
    <scope>NUCLEOTIDE SEQUENCE [LARGE SCALE GENOMIC DNA]</scope>
    <source>
        <strain evidence="6 7">NEB573</strain>
    </source>
</reference>
<comment type="function">
    <text evidence="3">Counteracts the endogenous Pycsar antiviral defense system. Phosphodiesterase that enables metal-dependent hydrolysis of host cyclic nucleotide Pycsar defense signals such as cCMP and cUMP.</text>
</comment>
<feature type="domain" description="Metallo-beta-lactamase" evidence="5">
    <location>
        <begin position="18"/>
        <end position="214"/>
    </location>
</feature>
<gene>
    <name evidence="6" type="ORF">RGB73_02575</name>
</gene>
<dbReference type="InterPro" id="IPR050114">
    <property type="entry name" value="UPF0173_UPF0282_UlaG_hydrolase"/>
</dbReference>
<evidence type="ECO:0000256" key="4">
    <source>
        <dbReference type="ARBA" id="ARBA00048505"/>
    </source>
</evidence>
<dbReference type="Gene3D" id="3.60.15.10">
    <property type="entry name" value="Ribonuclease Z/Hydroxyacylglutathione hydrolase-like"/>
    <property type="match status" value="1"/>
</dbReference>
<dbReference type="Proteomes" id="UP001256827">
    <property type="component" value="Chromosome"/>
</dbReference>
<evidence type="ECO:0000256" key="3">
    <source>
        <dbReference type="ARBA" id="ARBA00034301"/>
    </source>
</evidence>
<dbReference type="Pfam" id="PF12706">
    <property type="entry name" value="Lactamase_B_2"/>
    <property type="match status" value="1"/>
</dbReference>
<dbReference type="InterPro" id="IPR001279">
    <property type="entry name" value="Metallo-B-lactamas"/>
</dbReference>
<comment type="catalytic activity">
    <reaction evidence="2">
        <text>3',5'-cyclic CMP + H2O = CMP + H(+)</text>
        <dbReference type="Rhea" id="RHEA:72675"/>
        <dbReference type="ChEBI" id="CHEBI:15377"/>
        <dbReference type="ChEBI" id="CHEBI:15378"/>
        <dbReference type="ChEBI" id="CHEBI:58003"/>
        <dbReference type="ChEBI" id="CHEBI:60377"/>
    </reaction>
    <physiologicalReaction direction="left-to-right" evidence="2">
        <dbReference type="Rhea" id="RHEA:72676"/>
    </physiologicalReaction>
</comment>
<dbReference type="PANTHER" id="PTHR43546">
    <property type="entry name" value="UPF0173 METAL-DEPENDENT HYDROLASE MJ1163-RELATED"/>
    <property type="match status" value="1"/>
</dbReference>
<dbReference type="RefSeq" id="WP_310768863.1">
    <property type="nucleotide sequence ID" value="NZ_CP134050.1"/>
</dbReference>
<sequence>MHIQLIRHATLKVGYKGRTFLVDPMFSREGELPAVVNTPNQRPNPGVELPLPVSDVLAGIDAILVTHTHADHLDPAATRLLPKHLPLFCQPPDREKLLELGFEQVFPVEGEREWEGIRLTRTGGRHGTGEIGEKMGPVSGFVLKANQEPTLYIAGDTIWCEEVERAISVHQPEVVVPFAGAARFLTGDPITMTKEDIARLAECAGESQLFVAHMEVWNHCLLSRRELRDYMSERGLSARVRVPEDGETVEYQR</sequence>
<evidence type="ECO:0000313" key="7">
    <source>
        <dbReference type="Proteomes" id="UP001256827"/>
    </source>
</evidence>
<evidence type="ECO:0000256" key="2">
    <source>
        <dbReference type="ARBA" id="ARBA00034221"/>
    </source>
</evidence>
<keyword evidence="1" id="KW-0378">Hydrolase</keyword>